<dbReference type="Proteomes" id="UP000887565">
    <property type="component" value="Unplaced"/>
</dbReference>
<proteinExistence type="predicted"/>
<protein>
    <submittedName>
        <fullName evidence="2">Uncharacterized protein</fullName>
    </submittedName>
</protein>
<dbReference type="WBParaSite" id="nRc.2.0.1.t28792-RA">
    <property type="protein sequence ID" value="nRc.2.0.1.t28792-RA"/>
    <property type="gene ID" value="nRc.2.0.1.g28792"/>
</dbReference>
<keyword evidence="1" id="KW-1185">Reference proteome</keyword>
<evidence type="ECO:0000313" key="1">
    <source>
        <dbReference type="Proteomes" id="UP000887565"/>
    </source>
</evidence>
<name>A0A915JSF9_ROMCU</name>
<evidence type="ECO:0000313" key="2">
    <source>
        <dbReference type="WBParaSite" id="nRc.2.0.1.t28792-RA"/>
    </source>
</evidence>
<sequence length="161" mass="18240">MEICGHTDLTVSNSSSEKFPTLTGAAFDEDPFLTADAADEPPPVLAPLIADSPFKLSILVEYKLSPPAGTVPTTFSWLCSTAKMNDRWPTDEWWARGKWRDKEHKKLRSKSWAKITAQIQHPPFGHLFTTLQPRECRNMSAKAYRPKISKMGMRNECTHTY</sequence>
<dbReference type="AlphaFoldDB" id="A0A915JSF9"/>
<accession>A0A915JSF9</accession>
<reference evidence="2" key="1">
    <citation type="submission" date="2022-11" db="UniProtKB">
        <authorList>
            <consortium name="WormBaseParasite"/>
        </authorList>
    </citation>
    <scope>IDENTIFICATION</scope>
</reference>
<organism evidence="1 2">
    <name type="scientific">Romanomermis culicivorax</name>
    <name type="common">Nematode worm</name>
    <dbReference type="NCBI Taxonomy" id="13658"/>
    <lineage>
        <taxon>Eukaryota</taxon>
        <taxon>Metazoa</taxon>
        <taxon>Ecdysozoa</taxon>
        <taxon>Nematoda</taxon>
        <taxon>Enoplea</taxon>
        <taxon>Dorylaimia</taxon>
        <taxon>Mermithida</taxon>
        <taxon>Mermithoidea</taxon>
        <taxon>Mermithidae</taxon>
        <taxon>Romanomermis</taxon>
    </lineage>
</organism>